<name>A0A1U9UV00_CUPNE</name>
<protein>
    <recommendedName>
        <fullName evidence="3">Peptidase</fullName>
    </recommendedName>
</protein>
<organism evidence="1 2">
    <name type="scientific">Cupriavidus necator</name>
    <name type="common">Alcaligenes eutrophus</name>
    <name type="synonym">Ralstonia eutropha</name>
    <dbReference type="NCBI Taxonomy" id="106590"/>
    <lineage>
        <taxon>Bacteria</taxon>
        <taxon>Pseudomonadati</taxon>
        <taxon>Pseudomonadota</taxon>
        <taxon>Betaproteobacteria</taxon>
        <taxon>Burkholderiales</taxon>
        <taxon>Burkholderiaceae</taxon>
        <taxon>Cupriavidus</taxon>
    </lineage>
</organism>
<dbReference type="EMBL" id="CP017758">
    <property type="protein sequence ID" value="AQV96480.1"/>
    <property type="molecule type" value="Genomic_DNA"/>
</dbReference>
<dbReference type="Pfam" id="PF07277">
    <property type="entry name" value="SapC"/>
    <property type="match status" value="1"/>
</dbReference>
<proteinExistence type="predicted"/>
<reference evidence="2" key="1">
    <citation type="submission" date="2017-02" db="EMBL/GenBank/DDBJ databases">
        <title>Complete genome sequence of Cupriavidus necator strain NH9, a 3-chlorobenzoate degrader.</title>
        <authorList>
            <person name="Moriuchi R."/>
            <person name="Dohra H."/>
            <person name="Ogawa N."/>
        </authorList>
    </citation>
    <scope>NUCLEOTIDE SEQUENCE [LARGE SCALE GENOMIC DNA]</scope>
    <source>
        <strain evidence="2">NH9</strain>
    </source>
</reference>
<evidence type="ECO:0000313" key="2">
    <source>
        <dbReference type="Proteomes" id="UP000189627"/>
    </source>
</evidence>
<dbReference type="RefSeq" id="WP_078198949.1">
    <property type="nucleotide sequence ID" value="NZ_CP017758.1"/>
</dbReference>
<accession>A0A1U9UV00</accession>
<evidence type="ECO:0000313" key="1">
    <source>
        <dbReference type="EMBL" id="AQV96480.1"/>
    </source>
</evidence>
<dbReference type="AlphaFoldDB" id="A0A1U9UV00"/>
<dbReference type="KEGG" id="cuh:BJN34_21670"/>
<gene>
    <name evidence="1" type="ORF">BJN34_21670</name>
</gene>
<evidence type="ECO:0008006" key="3">
    <source>
        <dbReference type="Google" id="ProtNLM"/>
    </source>
</evidence>
<dbReference type="Proteomes" id="UP000189627">
    <property type="component" value="Chromosome 2"/>
</dbReference>
<dbReference type="OrthoDB" id="9128873at2"/>
<sequence>MPNHTVISRAAHASKRWQPSSSYAFAARDAVVPVAAAEMVKAATSLPLAFVPQDTGFQLVAALGLAPGQNLFVAQDGRWLGSYVPAALRRYPFCLAHTTEGQQVLCIDADSGLITDGPAGEAFFNADGTPAPAVARVLDFLNQLEANQGAAAAACTALQAQQLIVPWEIKVQRETGEQKVEGLYRVDEAALNVLGDADFLTLRQSGALALAYCQLLSMQHLATLGQLAQAHATAAKAAAIAPPARELDLEFLNRSGTFNFGGLA</sequence>
<dbReference type="InterPro" id="IPR010836">
    <property type="entry name" value="SapC"/>
</dbReference>